<name>A0A0W0SMZ5_9GAMM</name>
<evidence type="ECO:0000256" key="1">
    <source>
        <dbReference type="SAM" id="SignalP"/>
    </source>
</evidence>
<keyword evidence="3" id="KW-1185">Reference proteome</keyword>
<dbReference type="PATRIC" id="fig|1212489.4.peg.2993"/>
<sequence length="110" mass="12331">MKKRLIAAASLIMLIPMFSFAGKLDFKKTFCGNEEFLGNPAKKRPHLHCGSTFMAYKKPTGDHLKISEPGDCNRTNLAFDDLKANRRAFENYSAIYTALVSYHQAGCPNQ</sequence>
<dbReference type="Proteomes" id="UP000054736">
    <property type="component" value="Unassembled WGS sequence"/>
</dbReference>
<reference evidence="2 3" key="1">
    <citation type="submission" date="2015-11" db="EMBL/GenBank/DDBJ databases">
        <title>Genomic analysis of 38 Legionella species identifies large and diverse effector repertoires.</title>
        <authorList>
            <person name="Burstein D."/>
            <person name="Amaro F."/>
            <person name="Zusman T."/>
            <person name="Lifshitz Z."/>
            <person name="Cohen O."/>
            <person name="Gilbert J.A."/>
            <person name="Pupko T."/>
            <person name="Shuman H.A."/>
            <person name="Segal G."/>
        </authorList>
    </citation>
    <scope>NUCLEOTIDE SEQUENCE [LARGE SCALE GENOMIC DNA]</scope>
    <source>
        <strain evidence="2 3">ATCC 700990</strain>
    </source>
</reference>
<evidence type="ECO:0000313" key="2">
    <source>
        <dbReference type="EMBL" id="KTC84676.1"/>
    </source>
</evidence>
<organism evidence="2 3">
    <name type="scientific">Legionella drozanskii LLAP-1</name>
    <dbReference type="NCBI Taxonomy" id="1212489"/>
    <lineage>
        <taxon>Bacteria</taxon>
        <taxon>Pseudomonadati</taxon>
        <taxon>Pseudomonadota</taxon>
        <taxon>Gammaproteobacteria</taxon>
        <taxon>Legionellales</taxon>
        <taxon>Legionellaceae</taxon>
        <taxon>Legionella</taxon>
    </lineage>
</organism>
<keyword evidence="1" id="KW-0732">Signal</keyword>
<evidence type="ECO:0000313" key="3">
    <source>
        <dbReference type="Proteomes" id="UP000054736"/>
    </source>
</evidence>
<dbReference type="AlphaFoldDB" id="A0A0W0SMZ5"/>
<feature type="chain" id="PRO_5006912141" evidence="1">
    <location>
        <begin position="22"/>
        <end position="110"/>
    </location>
</feature>
<dbReference type="OrthoDB" id="5638057at2"/>
<comment type="caution">
    <text evidence="2">The sequence shown here is derived from an EMBL/GenBank/DDBJ whole genome shotgun (WGS) entry which is preliminary data.</text>
</comment>
<accession>A0A0W0SMZ5</accession>
<dbReference type="STRING" id="1212489.Ldro_2840"/>
<dbReference type="EMBL" id="LNXY01000031">
    <property type="protein sequence ID" value="KTC84676.1"/>
    <property type="molecule type" value="Genomic_DNA"/>
</dbReference>
<protein>
    <submittedName>
        <fullName evidence="2">Uncharacterized protein</fullName>
    </submittedName>
</protein>
<gene>
    <name evidence="2" type="ORF">Ldro_2840</name>
</gene>
<proteinExistence type="predicted"/>
<feature type="signal peptide" evidence="1">
    <location>
        <begin position="1"/>
        <end position="21"/>
    </location>
</feature>
<dbReference type="RefSeq" id="WP_058497106.1">
    <property type="nucleotide sequence ID" value="NZ_CAAAIU010000004.1"/>
</dbReference>